<dbReference type="OrthoDB" id="3250044at2759"/>
<sequence>MTSKDDLMERVLEAIQNSNLRHPDNRFFECFLEDSVDPNASAQYVFDKCPANEGLLDFEAFLYDWKNCRSNGERIVGAWQLQSPDKEIVSKVKVKDGDECMITGLQSSFFDPLIVAPIPRIQNSLSKPDGLQKYMLVRRSAAIAFSQGHFKFKFSNDPNYHVWHVWIGGPDRPSI</sequence>
<dbReference type="AlphaFoldDB" id="A0A2T4GFJ2"/>
<evidence type="ECO:0000313" key="1">
    <source>
        <dbReference type="EMBL" id="PTD02289.1"/>
    </source>
</evidence>
<proteinExistence type="predicted"/>
<evidence type="ECO:0000313" key="2">
    <source>
        <dbReference type="Proteomes" id="UP000241587"/>
    </source>
</evidence>
<name>A0A2T4GFJ2_FUSCU</name>
<protein>
    <submittedName>
        <fullName evidence="1">Uncharacterized protein</fullName>
    </submittedName>
</protein>
<dbReference type="Proteomes" id="UP000241587">
    <property type="component" value="Unassembled WGS sequence"/>
</dbReference>
<comment type="caution">
    <text evidence="1">The sequence shown here is derived from an EMBL/GenBank/DDBJ whole genome shotgun (WGS) entry which is preliminary data.</text>
</comment>
<dbReference type="EMBL" id="PVEM01000022">
    <property type="protein sequence ID" value="PTD02289.1"/>
    <property type="molecule type" value="Genomic_DNA"/>
</dbReference>
<gene>
    <name evidence="1" type="ORF">FCULG_00011910</name>
</gene>
<reference evidence="1 2" key="1">
    <citation type="submission" date="2018-02" db="EMBL/GenBank/DDBJ databases">
        <title>Fusarium culmorum secondary metabolites in fungal-bacterial-plant interactions.</title>
        <authorList>
            <person name="Schmidt R."/>
        </authorList>
    </citation>
    <scope>NUCLEOTIDE SEQUENCE [LARGE SCALE GENOMIC DNA]</scope>
    <source>
        <strain evidence="1 2">PV</strain>
    </source>
</reference>
<accession>A0A2T4GFJ2</accession>
<keyword evidence="2" id="KW-1185">Reference proteome</keyword>
<organism evidence="1 2">
    <name type="scientific">Fusarium culmorum</name>
    <dbReference type="NCBI Taxonomy" id="5516"/>
    <lineage>
        <taxon>Eukaryota</taxon>
        <taxon>Fungi</taxon>
        <taxon>Dikarya</taxon>
        <taxon>Ascomycota</taxon>
        <taxon>Pezizomycotina</taxon>
        <taxon>Sordariomycetes</taxon>
        <taxon>Hypocreomycetidae</taxon>
        <taxon>Hypocreales</taxon>
        <taxon>Nectriaceae</taxon>
        <taxon>Fusarium</taxon>
    </lineage>
</organism>